<evidence type="ECO:0000313" key="11">
    <source>
        <dbReference type="EMBL" id="EHG25366.1"/>
    </source>
</evidence>
<protein>
    <recommendedName>
        <fullName evidence="3 8">Histidinol dehydrogenase</fullName>
        <shortName evidence="8">HDH</shortName>
        <ecNumber evidence="3 8">1.1.1.23</ecNumber>
    </recommendedName>
</protein>
<comment type="similarity">
    <text evidence="2 8 9 10">Belongs to the histidinol dehydrogenase family.</text>
</comment>
<feature type="active site" description="Proton acceptor" evidence="8">
    <location>
        <position position="343"/>
    </location>
</feature>
<feature type="binding site" evidence="8">
    <location>
        <position position="436"/>
    </location>
    <ligand>
        <name>Zn(2+)</name>
        <dbReference type="ChEBI" id="CHEBI:29105"/>
    </ligand>
</feature>
<evidence type="ECO:0000256" key="8">
    <source>
        <dbReference type="HAMAP-Rule" id="MF_01024"/>
    </source>
</evidence>
<keyword evidence="6 8" id="KW-0560">Oxidoreductase</keyword>
<keyword evidence="5 8" id="KW-0862">Zinc</keyword>
<feature type="binding site" evidence="8">
    <location>
        <position position="230"/>
    </location>
    <ligand>
        <name>NAD(+)</name>
        <dbReference type="ChEBI" id="CHEBI:57540"/>
    </ligand>
</feature>
<keyword evidence="8" id="KW-0028">Amino-acid biosynthesis</keyword>
<feature type="binding site" evidence="8">
    <location>
        <position position="344"/>
    </location>
    <ligand>
        <name>substrate</name>
    </ligand>
</feature>
<evidence type="ECO:0000256" key="5">
    <source>
        <dbReference type="ARBA" id="ARBA00022833"/>
    </source>
</evidence>
<evidence type="ECO:0000256" key="6">
    <source>
        <dbReference type="ARBA" id="ARBA00023002"/>
    </source>
</evidence>
<evidence type="ECO:0000256" key="3">
    <source>
        <dbReference type="ARBA" id="ARBA00012965"/>
    </source>
</evidence>
<keyword evidence="4 8" id="KW-0479">Metal-binding</keyword>
<evidence type="ECO:0000256" key="7">
    <source>
        <dbReference type="ARBA" id="ARBA00049489"/>
    </source>
</evidence>
<dbReference type="InterPro" id="IPR022695">
    <property type="entry name" value="Histidinol_DH_monofunct"/>
</dbReference>
<comment type="function">
    <text evidence="1 8">Catalyzes the sequential NAD-dependent oxidations of L-histidinol to L-histidinaldehyde and then to L-histidine.</text>
</comment>
<comment type="caution">
    <text evidence="11">The sequence shown here is derived from an EMBL/GenBank/DDBJ whole genome shotgun (WGS) entry which is preliminary data.</text>
</comment>
<dbReference type="Proteomes" id="UP000003175">
    <property type="component" value="Unassembled WGS sequence"/>
</dbReference>
<keyword evidence="12" id="KW-1185">Reference proteome</keyword>
<dbReference type="PRINTS" id="PR00083">
    <property type="entry name" value="HOLDHDRGNASE"/>
</dbReference>
<feature type="binding site" evidence="8">
    <location>
        <position position="253"/>
    </location>
    <ligand>
        <name>substrate</name>
    </ligand>
</feature>
<proteinExistence type="inferred from homology"/>
<dbReference type="PROSITE" id="PS00611">
    <property type="entry name" value="HISOL_DEHYDROGENASE"/>
    <property type="match status" value="1"/>
</dbReference>
<comment type="pathway">
    <text evidence="8">Amino-acid biosynthesis; L-histidine biosynthesis; L-histidine from 5-phospho-alpha-D-ribose 1-diphosphate: step 9/9.</text>
</comment>
<feature type="binding site" evidence="8">
    <location>
        <position position="275"/>
    </location>
    <ligand>
        <name>substrate</name>
    </ligand>
</feature>
<name>A0ABN0DR56_9FIRM</name>
<evidence type="ECO:0000256" key="4">
    <source>
        <dbReference type="ARBA" id="ARBA00022723"/>
    </source>
</evidence>
<comment type="catalytic activity">
    <reaction evidence="7 8">
        <text>L-histidinol + 2 NAD(+) + H2O = L-histidine + 2 NADH + 3 H(+)</text>
        <dbReference type="Rhea" id="RHEA:20641"/>
        <dbReference type="ChEBI" id="CHEBI:15377"/>
        <dbReference type="ChEBI" id="CHEBI:15378"/>
        <dbReference type="ChEBI" id="CHEBI:57540"/>
        <dbReference type="ChEBI" id="CHEBI:57595"/>
        <dbReference type="ChEBI" id="CHEBI:57699"/>
        <dbReference type="ChEBI" id="CHEBI:57945"/>
        <dbReference type="EC" id="1.1.1.23"/>
    </reaction>
</comment>
<keyword evidence="8" id="KW-0520">NAD</keyword>
<feature type="binding site" evidence="8">
    <location>
        <position position="431"/>
    </location>
    <ligand>
        <name>substrate</name>
    </ligand>
</feature>
<dbReference type="Gene3D" id="1.20.5.1300">
    <property type="match status" value="1"/>
</dbReference>
<dbReference type="RefSeq" id="WP_006696102.1">
    <property type="nucleotide sequence ID" value="NZ_JH376858.1"/>
</dbReference>
<dbReference type="EC" id="1.1.1.23" evidence="3 8"/>
<evidence type="ECO:0000256" key="9">
    <source>
        <dbReference type="PIRNR" id="PIRNR000099"/>
    </source>
</evidence>
<dbReference type="PANTHER" id="PTHR21256:SF2">
    <property type="entry name" value="HISTIDINE BIOSYNTHESIS TRIFUNCTIONAL PROTEIN"/>
    <property type="match status" value="1"/>
</dbReference>
<dbReference type="Gene3D" id="3.40.50.1980">
    <property type="entry name" value="Nitrogenase molybdenum iron protein domain"/>
    <property type="match status" value="2"/>
</dbReference>
<dbReference type="PIRSF" id="PIRSF000099">
    <property type="entry name" value="Histidinol_dh"/>
    <property type="match status" value="1"/>
</dbReference>
<comment type="cofactor">
    <cofactor evidence="8">
        <name>Zn(2+)</name>
        <dbReference type="ChEBI" id="CHEBI:29105"/>
    </cofactor>
    <text evidence="8">Binds 1 zinc ion per subunit.</text>
</comment>
<evidence type="ECO:0000256" key="2">
    <source>
        <dbReference type="ARBA" id="ARBA00010178"/>
    </source>
</evidence>
<dbReference type="InterPro" id="IPR001692">
    <property type="entry name" value="Histidinol_DH_CS"/>
</dbReference>
<evidence type="ECO:0000313" key="12">
    <source>
        <dbReference type="Proteomes" id="UP000003175"/>
    </source>
</evidence>
<dbReference type="PANTHER" id="PTHR21256">
    <property type="entry name" value="HISTIDINOL DEHYDROGENASE HDH"/>
    <property type="match status" value="1"/>
</dbReference>
<dbReference type="CDD" id="cd06572">
    <property type="entry name" value="Histidinol_dh"/>
    <property type="match status" value="1"/>
</dbReference>
<feature type="binding site" evidence="8">
    <location>
        <position position="278"/>
    </location>
    <ligand>
        <name>Zn(2+)</name>
        <dbReference type="ChEBI" id="CHEBI:29105"/>
    </ligand>
</feature>
<gene>
    <name evidence="8" type="primary">hisD</name>
    <name evidence="11" type="ORF">HMPREF9432_00746</name>
</gene>
<reference evidence="11 12" key="1">
    <citation type="submission" date="2011-08" db="EMBL/GenBank/DDBJ databases">
        <title>The Genome Sequence of Selenomonas noxia F0398.</title>
        <authorList>
            <consortium name="The Broad Institute Genome Sequencing Platform"/>
            <person name="Earl A."/>
            <person name="Ward D."/>
            <person name="Feldgarden M."/>
            <person name="Gevers D."/>
            <person name="Izard J."/>
            <person name="Ganesan A."/>
            <person name="Blanton J.M."/>
            <person name="Baranova O.V."/>
            <person name="Tanner A.C."/>
            <person name="Dewhirst F.E."/>
            <person name="Young S.K."/>
            <person name="Zeng Q."/>
            <person name="Gargeya S."/>
            <person name="Fitzgerald M."/>
            <person name="Haas B."/>
            <person name="Abouelleil A."/>
            <person name="Alvarado L."/>
            <person name="Arachchi H.M."/>
            <person name="Berlin A."/>
            <person name="Brown A."/>
            <person name="Chapman S.B."/>
            <person name="Chen Z."/>
            <person name="Dunbar C."/>
            <person name="Freedman E."/>
            <person name="Gearin G."/>
            <person name="Gellesch M."/>
            <person name="Goldberg J."/>
            <person name="Griggs A."/>
            <person name="Gujja S."/>
            <person name="Heiman D."/>
            <person name="Howarth C."/>
            <person name="Larson L."/>
            <person name="Lui A."/>
            <person name="MacDonald P.J.P."/>
            <person name="Montmayeur A."/>
            <person name="Murphy C."/>
            <person name="Neiman D."/>
            <person name="Pearson M."/>
            <person name="Priest M."/>
            <person name="Roberts A."/>
            <person name="Saif S."/>
            <person name="Shea T."/>
            <person name="Shenoy N."/>
            <person name="Sisk P."/>
            <person name="Stolte C."/>
            <person name="Sykes S."/>
            <person name="Wortman J."/>
            <person name="Nusbaum C."/>
            <person name="Birren B."/>
        </authorList>
    </citation>
    <scope>NUCLEOTIDE SEQUENCE [LARGE SCALE GENOMIC DNA]</scope>
    <source>
        <strain evidence="11 12">F0398</strain>
    </source>
</reference>
<feature type="binding site" evidence="8">
    <location>
        <position position="207"/>
    </location>
    <ligand>
        <name>NAD(+)</name>
        <dbReference type="ChEBI" id="CHEBI:57540"/>
    </ligand>
</feature>
<feature type="binding site" evidence="8">
    <location>
        <position position="377"/>
    </location>
    <ligand>
        <name>Zn(2+)</name>
        <dbReference type="ChEBI" id="CHEBI:29105"/>
    </ligand>
</feature>
<sequence length="451" mass="49376">MNIVSVADIGINAAECLLKKKAFDELTLSDRIRQNNMELFGEDLSPTTLVHRIVQDVRHKGDEALFHYTKLLDRVDLTADNLMVSEEEFQEAERSADPNVVASLKKAADNIFSYHEEQKPRSWMTYRAHGSILGQSVLPLSRVGIYVPGGTAAYPSSVLMNAIPALVAGVGEIIMSVPTKDGVINPHVLLAARFLGIRKIFKMGGAQAIAAMAYGTEYVPRVDKITGPGNIFVTLAKKEVYGHVDIDMLAGPSEILILADDSASPAYIAADLLSQAEHDPLASSILITDNRSLAERAMNEVQNQLESLPRKDIAGVSIEKNGRIIVAENMDQAIHLANISGPEHVELLLRDPFHILPRIRCAGAVFIGEYSPEPLGDYFAGPNHVLPTGGTARFYSVLNVETFMRRTSIISYTQKALEDVSDDIIRLAETEGLEAHARAIRMRRGENAELS</sequence>
<dbReference type="EMBL" id="ADGH01000004">
    <property type="protein sequence ID" value="EHG25366.1"/>
    <property type="molecule type" value="Genomic_DNA"/>
</dbReference>
<feature type="binding site" evidence="8">
    <location>
        <position position="146"/>
    </location>
    <ligand>
        <name>NAD(+)</name>
        <dbReference type="ChEBI" id="CHEBI:57540"/>
    </ligand>
</feature>
<organism evidence="11 12">
    <name type="scientific">Selenomonas noxia F0398</name>
    <dbReference type="NCBI Taxonomy" id="702437"/>
    <lineage>
        <taxon>Bacteria</taxon>
        <taxon>Bacillati</taxon>
        <taxon>Bacillota</taxon>
        <taxon>Negativicutes</taxon>
        <taxon>Selenomonadales</taxon>
        <taxon>Selenomonadaceae</taxon>
        <taxon>Selenomonas</taxon>
    </lineage>
</organism>
<evidence type="ECO:0000256" key="10">
    <source>
        <dbReference type="RuleBase" id="RU004175"/>
    </source>
</evidence>
<dbReference type="Pfam" id="PF00815">
    <property type="entry name" value="Histidinol_dh"/>
    <property type="match status" value="1"/>
</dbReference>
<accession>A0ABN0DR56</accession>
<dbReference type="InterPro" id="IPR016161">
    <property type="entry name" value="Ald_DH/histidinol_DH"/>
</dbReference>
<dbReference type="NCBIfam" id="TIGR00069">
    <property type="entry name" value="hisD"/>
    <property type="match status" value="1"/>
</dbReference>
<dbReference type="HAMAP" id="MF_01024">
    <property type="entry name" value="HisD"/>
    <property type="match status" value="1"/>
</dbReference>
<feature type="binding site" evidence="8">
    <location>
        <position position="275"/>
    </location>
    <ligand>
        <name>Zn(2+)</name>
        <dbReference type="ChEBI" id="CHEBI:29105"/>
    </ligand>
</feature>
<feature type="active site" description="Proton acceptor" evidence="8">
    <location>
        <position position="344"/>
    </location>
</feature>
<dbReference type="InterPro" id="IPR012131">
    <property type="entry name" value="Hstdl_DH"/>
</dbReference>
<feature type="binding site" evidence="8">
    <location>
        <position position="278"/>
    </location>
    <ligand>
        <name>substrate</name>
    </ligand>
</feature>
<feature type="binding site" evidence="8">
    <location>
        <position position="377"/>
    </location>
    <ligand>
        <name>substrate</name>
    </ligand>
</feature>
<evidence type="ECO:0000256" key="1">
    <source>
        <dbReference type="ARBA" id="ARBA00003850"/>
    </source>
</evidence>
<feature type="binding site" evidence="8">
    <location>
        <position position="436"/>
    </location>
    <ligand>
        <name>substrate</name>
    </ligand>
</feature>
<keyword evidence="8" id="KW-0368">Histidine biosynthesis</keyword>
<dbReference type="SUPFAM" id="SSF53720">
    <property type="entry name" value="ALDH-like"/>
    <property type="match status" value="1"/>
</dbReference>